<feature type="compositionally biased region" description="Basic and acidic residues" evidence="4">
    <location>
        <begin position="1"/>
        <end position="17"/>
    </location>
</feature>
<name>A0A8C0RCU1_CANLF</name>
<comment type="subunit">
    <text evidence="2">Binds calmodulin. Interacts with NDUFAF3.</text>
</comment>
<evidence type="ECO:0000256" key="2">
    <source>
        <dbReference type="ARBA" id="ARBA00011265"/>
    </source>
</evidence>
<dbReference type="Ensembl" id="ENSCAFT00030008890.1">
    <property type="protein sequence ID" value="ENSCAFP00030007808.1"/>
    <property type="gene ID" value="ENSCAFG00030004835.1"/>
</dbReference>
<evidence type="ECO:0000313" key="5">
    <source>
        <dbReference type="Ensembl" id="ENSCAFP00030007808.1"/>
    </source>
</evidence>
<evidence type="ECO:0000256" key="3">
    <source>
        <dbReference type="ARBA" id="ARBA00021777"/>
    </source>
</evidence>
<proteinExistence type="inferred from homology"/>
<dbReference type="PANTHER" id="PTHR13338:SF4">
    <property type="entry name" value="NADH DEHYDROGENASE [UBIQUINONE] 1 ALPHA SUBCOMPLEX ASSEMBLY FACTOR 4"/>
    <property type="match status" value="1"/>
</dbReference>
<dbReference type="GO" id="GO:0005739">
    <property type="term" value="C:mitochondrion"/>
    <property type="evidence" value="ECO:0007669"/>
    <property type="project" value="GOC"/>
</dbReference>
<dbReference type="PANTHER" id="PTHR13338">
    <property type="entry name" value="UPF0240 PROTEIN"/>
    <property type="match status" value="1"/>
</dbReference>
<dbReference type="InterPro" id="IPR009622">
    <property type="entry name" value="NDUFAF4"/>
</dbReference>
<protein>
    <recommendedName>
        <fullName evidence="3">NADH dehydrogenase [ubiquinone] 1 alpha subcomplex assembly factor 4</fullName>
    </recommendedName>
</protein>
<evidence type="ECO:0000256" key="4">
    <source>
        <dbReference type="SAM" id="MobiDB-lite"/>
    </source>
</evidence>
<dbReference type="Pfam" id="PF06784">
    <property type="entry name" value="UPF0240"/>
    <property type="match status" value="1"/>
</dbReference>
<reference evidence="5" key="2">
    <citation type="submission" date="2025-08" db="UniProtKB">
        <authorList>
            <consortium name="Ensembl"/>
        </authorList>
    </citation>
    <scope>IDENTIFICATION</scope>
</reference>
<dbReference type="Proteomes" id="UP000694429">
    <property type="component" value="Chromosome 12"/>
</dbReference>
<dbReference type="GO" id="GO:0032981">
    <property type="term" value="P:mitochondrial respiratory chain complex I assembly"/>
    <property type="evidence" value="ECO:0007669"/>
    <property type="project" value="InterPro"/>
</dbReference>
<feature type="compositionally biased region" description="Low complexity" evidence="4">
    <location>
        <begin position="146"/>
        <end position="156"/>
    </location>
</feature>
<dbReference type="AlphaFoldDB" id="A0A8C0RCU1"/>
<comment type="similarity">
    <text evidence="1">Belongs to the NDUFAF4 family.</text>
</comment>
<organism evidence="5 6">
    <name type="scientific">Canis lupus familiaris</name>
    <name type="common">Dog</name>
    <name type="synonym">Canis familiaris</name>
    <dbReference type="NCBI Taxonomy" id="9615"/>
    <lineage>
        <taxon>Eukaryota</taxon>
        <taxon>Metazoa</taxon>
        <taxon>Chordata</taxon>
        <taxon>Craniata</taxon>
        <taxon>Vertebrata</taxon>
        <taxon>Euteleostomi</taxon>
        <taxon>Mammalia</taxon>
        <taxon>Eutheria</taxon>
        <taxon>Laurasiatheria</taxon>
        <taxon>Carnivora</taxon>
        <taxon>Caniformia</taxon>
        <taxon>Canidae</taxon>
        <taxon>Canis</taxon>
    </lineage>
</organism>
<feature type="compositionally biased region" description="Low complexity" evidence="4">
    <location>
        <begin position="111"/>
        <end position="125"/>
    </location>
</feature>
<reference evidence="5" key="1">
    <citation type="submission" date="2019-03" db="EMBL/GenBank/DDBJ databases">
        <authorList>
            <person name="Warren W.C."/>
            <person name="Johnson G.S."/>
        </authorList>
    </citation>
    <scope>NUCLEOTIDE SEQUENCE [LARGE SCALE GENOMIC DNA]</scope>
    <source>
        <strain evidence="5">Basenji</strain>
    </source>
</reference>
<feature type="compositionally biased region" description="Basic residues" evidence="4">
    <location>
        <begin position="170"/>
        <end position="185"/>
    </location>
</feature>
<evidence type="ECO:0000256" key="1">
    <source>
        <dbReference type="ARBA" id="ARBA00010698"/>
    </source>
</evidence>
<evidence type="ECO:0000313" key="6">
    <source>
        <dbReference type="Proteomes" id="UP000694429"/>
    </source>
</evidence>
<feature type="region of interest" description="Disordered" evidence="4">
    <location>
        <begin position="1"/>
        <end position="191"/>
    </location>
</feature>
<accession>A0A8C0RCU1</accession>
<sequence length="374" mass="41258">MHERHRERERQRPRPGEKQPPAGSPTRGSNPGPQDRAVGRRQVPPGLGTGAFRSPVSWGTWLHFGSSPAAPARGRVDRKVKFPARSLGPQRRPRGERARGSPGPARGEAGPGSALGLPAGAPAPSRTAWAEASRAPSRPLGGARGLAGALGRRSSGVAGSGPQRACSVRPRGRRRALAHVRRPRRTSCGEEMGAAAARALRNFNLENRAEREISRMKPSPAPRHPSTRSFLREQMSQHPEIKEEIDRKDDKLLSLLRDVYVDSRDPVSSLQVTCVLIQQVKDAATRQEPKELRLVKGHDFSMMNIKNIPKGKISVVEALTLLNNHKLYPETWTAEKIAEEYYLEQKDVKSLLKYFVTFEVKICPPEDKKAISSK</sequence>